<keyword evidence="1" id="KW-0472">Membrane</keyword>
<organism evidence="3 4">
    <name type="scientific">Neorhizobium galegae bv. officinalis</name>
    <dbReference type="NCBI Taxonomy" id="323656"/>
    <lineage>
        <taxon>Bacteria</taxon>
        <taxon>Pseudomonadati</taxon>
        <taxon>Pseudomonadota</taxon>
        <taxon>Alphaproteobacteria</taxon>
        <taxon>Hyphomicrobiales</taxon>
        <taxon>Rhizobiaceae</taxon>
        <taxon>Rhizobium/Agrobacterium group</taxon>
        <taxon>Neorhizobium</taxon>
    </lineage>
</organism>
<dbReference type="InterPro" id="IPR037049">
    <property type="entry name" value="DUF1214_C_sf"/>
</dbReference>
<keyword evidence="1" id="KW-0812">Transmembrane</keyword>
<dbReference type="InterPro" id="IPR012038">
    <property type="entry name" value="UCP009471"/>
</dbReference>
<evidence type="ECO:0000259" key="2">
    <source>
        <dbReference type="Pfam" id="PF06742"/>
    </source>
</evidence>
<protein>
    <submittedName>
        <fullName evidence="3">Mll7656 protein</fullName>
    </submittedName>
</protein>
<proteinExistence type="predicted"/>
<evidence type="ECO:0000313" key="4">
    <source>
        <dbReference type="Proteomes" id="UP000039660"/>
    </source>
</evidence>
<accession>A0A0T7H5D5</accession>
<dbReference type="SUPFAM" id="SSF160935">
    <property type="entry name" value="VPA0735-like"/>
    <property type="match status" value="1"/>
</dbReference>
<dbReference type="Gene3D" id="2.60.120.600">
    <property type="entry name" value="Domain of unknown function DUF1214, C-terminal domain"/>
    <property type="match status" value="1"/>
</dbReference>
<evidence type="ECO:0000256" key="1">
    <source>
        <dbReference type="SAM" id="Phobius"/>
    </source>
</evidence>
<keyword evidence="1" id="KW-1133">Transmembrane helix</keyword>
<name>A0A0T7H5D5_NEOGA</name>
<gene>
    <name evidence="3" type="ORF">NGAL_HAMBI1189_56660</name>
</gene>
<feature type="transmembrane region" description="Helical" evidence="1">
    <location>
        <begin position="42"/>
        <end position="63"/>
    </location>
</feature>
<dbReference type="AlphaFoldDB" id="A0A0T7H5D5"/>
<dbReference type="Proteomes" id="UP000039660">
    <property type="component" value="Unassembled WGS sequence"/>
</dbReference>
<evidence type="ECO:0000313" key="3">
    <source>
        <dbReference type="EMBL" id="CDZ54742.1"/>
    </source>
</evidence>
<dbReference type="PIRSF" id="PIRSF009471">
    <property type="entry name" value="UCP009471"/>
    <property type="match status" value="1"/>
</dbReference>
<dbReference type="InterPro" id="IPR010621">
    <property type="entry name" value="DUF1214"/>
</dbReference>
<dbReference type="EMBL" id="CCRK01000025">
    <property type="protein sequence ID" value="CDZ54742.1"/>
    <property type="molecule type" value="Genomic_DNA"/>
</dbReference>
<dbReference type="Pfam" id="PF06742">
    <property type="entry name" value="DUF1214"/>
    <property type="match status" value="1"/>
</dbReference>
<feature type="domain" description="DUF1214" evidence="2">
    <location>
        <begin position="108"/>
        <end position="210"/>
    </location>
</feature>
<sequence>MRYSVQRARVSPAGPFLRNRINANPLAQLSEGQSKPVFRVPFLIAIALTIAFGGGIWSTLVALDATIGFGAIKLGSWEAFPDAQTAQADPYAKSHRASAGKLIYASAEGLTFIASVDQAGDRLNGNCSYRLTGHTPPARFWTLFAAAPGAAPPSAQSDLPTALNSRIVLRNSSSDGGFDIAISAAAKPGNWLAVTTPGVFRLTLTLFDTPTAGSSGLIDLTMPRIEKTGCGNV</sequence>
<reference evidence="3 4" key="1">
    <citation type="submission" date="2014-08" db="EMBL/GenBank/DDBJ databases">
        <authorList>
            <person name="Chen Y.-H."/>
        </authorList>
    </citation>
    <scope>NUCLEOTIDE SEQUENCE [LARGE SCALE GENOMIC DNA]</scope>
</reference>